<dbReference type="GO" id="GO:0044281">
    <property type="term" value="P:small molecule metabolic process"/>
    <property type="evidence" value="ECO:0007669"/>
    <property type="project" value="UniProtKB-ARBA"/>
</dbReference>
<feature type="active site" description="Proton acceptor" evidence="4">
    <location>
        <position position="350"/>
    </location>
</feature>
<dbReference type="SUPFAM" id="SSF53901">
    <property type="entry name" value="Thiolase-like"/>
    <property type="match status" value="2"/>
</dbReference>
<dbReference type="OrthoDB" id="9764638at2"/>
<keyword evidence="2 5" id="KW-0808">Transferase</keyword>
<dbReference type="RefSeq" id="WP_058503549.1">
    <property type="nucleotide sequence ID" value="NZ_CAAAIF010000001.1"/>
</dbReference>
<evidence type="ECO:0000313" key="8">
    <source>
        <dbReference type="EMBL" id="KTD38655.1"/>
    </source>
</evidence>
<dbReference type="EMBL" id="LNYO01000005">
    <property type="protein sequence ID" value="KTD38655.1"/>
    <property type="molecule type" value="Genomic_DNA"/>
</dbReference>
<dbReference type="InterPro" id="IPR020617">
    <property type="entry name" value="Thiolase_C"/>
</dbReference>
<dbReference type="Gene3D" id="3.40.47.10">
    <property type="match status" value="2"/>
</dbReference>
<keyword evidence="3 5" id="KW-0012">Acyltransferase</keyword>
<organism evidence="8 9">
    <name type="scientific">Legionella nautarum</name>
    <dbReference type="NCBI Taxonomy" id="45070"/>
    <lineage>
        <taxon>Bacteria</taxon>
        <taxon>Pseudomonadati</taxon>
        <taxon>Pseudomonadota</taxon>
        <taxon>Gammaproteobacteria</taxon>
        <taxon>Legionellales</taxon>
        <taxon>Legionellaceae</taxon>
        <taxon>Legionella</taxon>
    </lineage>
</organism>
<evidence type="ECO:0000256" key="2">
    <source>
        <dbReference type="ARBA" id="ARBA00022679"/>
    </source>
</evidence>
<dbReference type="STRING" id="45070.Lnau_0465"/>
<accession>A0A0W0X267</accession>
<dbReference type="Pfam" id="PF00108">
    <property type="entry name" value="Thiolase_N"/>
    <property type="match status" value="1"/>
</dbReference>
<feature type="active site" description="Acyl-thioester intermediate" evidence="4">
    <location>
        <position position="90"/>
    </location>
</feature>
<dbReference type="PROSITE" id="PS00098">
    <property type="entry name" value="THIOLASE_1"/>
    <property type="match status" value="1"/>
</dbReference>
<dbReference type="InterPro" id="IPR020610">
    <property type="entry name" value="Thiolase_AS"/>
</dbReference>
<gene>
    <name evidence="8" type="primary">atoB_1</name>
    <name evidence="8" type="ORF">Lnau_0465</name>
</gene>
<evidence type="ECO:0000259" key="6">
    <source>
        <dbReference type="Pfam" id="PF00108"/>
    </source>
</evidence>
<dbReference type="NCBIfam" id="TIGR01930">
    <property type="entry name" value="AcCoA-C-Actrans"/>
    <property type="match status" value="1"/>
</dbReference>
<evidence type="ECO:0000256" key="4">
    <source>
        <dbReference type="PIRSR" id="PIRSR000429-1"/>
    </source>
</evidence>
<evidence type="ECO:0000256" key="1">
    <source>
        <dbReference type="ARBA" id="ARBA00010982"/>
    </source>
</evidence>
<feature type="domain" description="Thiolase C-terminal" evidence="7">
    <location>
        <begin position="273"/>
        <end position="392"/>
    </location>
</feature>
<dbReference type="CDD" id="cd00751">
    <property type="entry name" value="thiolase"/>
    <property type="match status" value="1"/>
</dbReference>
<keyword evidence="9" id="KW-1185">Reference proteome</keyword>
<evidence type="ECO:0000256" key="5">
    <source>
        <dbReference type="RuleBase" id="RU003557"/>
    </source>
</evidence>
<dbReference type="Pfam" id="PF02803">
    <property type="entry name" value="Thiolase_C"/>
    <property type="match status" value="1"/>
</dbReference>
<feature type="domain" description="Thiolase N-terminal" evidence="6">
    <location>
        <begin position="6"/>
        <end position="263"/>
    </location>
</feature>
<name>A0A0W0X267_9GAMM</name>
<dbReference type="InterPro" id="IPR020615">
    <property type="entry name" value="Thiolase_acyl_enz_int_AS"/>
</dbReference>
<dbReference type="FunFam" id="3.40.47.10:FF:000010">
    <property type="entry name" value="Acetyl-CoA acetyltransferase (Thiolase)"/>
    <property type="match status" value="1"/>
</dbReference>
<dbReference type="AlphaFoldDB" id="A0A0W0X267"/>
<dbReference type="InterPro" id="IPR016039">
    <property type="entry name" value="Thiolase-like"/>
</dbReference>
<dbReference type="PATRIC" id="fig|45070.6.peg.488"/>
<dbReference type="GO" id="GO:0003988">
    <property type="term" value="F:acetyl-CoA C-acyltransferase activity"/>
    <property type="evidence" value="ECO:0007669"/>
    <property type="project" value="UniProtKB-ARBA"/>
</dbReference>
<dbReference type="InterPro" id="IPR002155">
    <property type="entry name" value="Thiolase"/>
</dbReference>
<proteinExistence type="inferred from homology"/>
<evidence type="ECO:0000313" key="9">
    <source>
        <dbReference type="Proteomes" id="UP000054725"/>
    </source>
</evidence>
<evidence type="ECO:0000256" key="3">
    <source>
        <dbReference type="ARBA" id="ARBA00023315"/>
    </source>
</evidence>
<evidence type="ECO:0000259" key="7">
    <source>
        <dbReference type="Pfam" id="PF02803"/>
    </source>
</evidence>
<sequence>MEPNDIVIVAAKRTPMGNMMGALSALSAPELGAVAHQAAIAQAKISPADIDEVISGCVLQAGIGQAPARQAAIKAGIPNSANATTINKMCGSGMKAVMLAHDLLKVGSANVILASGMESMSNAPYLLAKARAGYRLGHGELKDHMFLDGLEDAYERGQLMGCFAEATASHFQFSRQQQDEYATRSLTRALQAQQDNAFADEIAPVVIADRKGEIIVKQDESPDANKLAKISQLRPAFKADGTVTAANSSSISDGAASLILMTAANAKKRGLLPLARIIAHASHAQAPQWFTTAPVDAMRKVLDKAGWHPSEVDLYEINEAFAVVAMAAITQLELDQDKVNIHGGACALGHPIGASGARIIVTLMHALKQKQKSRGVASLCIGGGEATAIAIEMV</sequence>
<dbReference type="PROSITE" id="PS00099">
    <property type="entry name" value="THIOLASE_3"/>
    <property type="match status" value="1"/>
</dbReference>
<protein>
    <submittedName>
        <fullName evidence="8">Acyl CoA C-acetyltransferase</fullName>
    </submittedName>
</protein>
<dbReference type="PANTHER" id="PTHR18919">
    <property type="entry name" value="ACETYL-COA C-ACYLTRANSFERASE"/>
    <property type="match status" value="1"/>
</dbReference>
<comment type="caution">
    <text evidence="8">The sequence shown here is derived from an EMBL/GenBank/DDBJ whole genome shotgun (WGS) entry which is preliminary data.</text>
</comment>
<reference evidence="8 9" key="1">
    <citation type="submission" date="2015-11" db="EMBL/GenBank/DDBJ databases">
        <title>Genomic analysis of 38 Legionella species identifies large and diverse effector repertoires.</title>
        <authorList>
            <person name="Burstein D."/>
            <person name="Amaro F."/>
            <person name="Zusman T."/>
            <person name="Lifshitz Z."/>
            <person name="Cohen O."/>
            <person name="Gilbert J.A."/>
            <person name="Pupko T."/>
            <person name="Shuman H.A."/>
            <person name="Segal G."/>
        </authorList>
    </citation>
    <scope>NUCLEOTIDE SEQUENCE [LARGE SCALE GENOMIC DNA]</scope>
    <source>
        <strain evidence="8 9">ATCC 49506</strain>
    </source>
</reference>
<feature type="active site" description="Proton acceptor" evidence="4">
    <location>
        <position position="380"/>
    </location>
</feature>
<dbReference type="Proteomes" id="UP000054725">
    <property type="component" value="Unassembled WGS sequence"/>
</dbReference>
<dbReference type="InterPro" id="IPR020616">
    <property type="entry name" value="Thiolase_N"/>
</dbReference>
<dbReference type="PANTHER" id="PTHR18919:SF164">
    <property type="entry name" value="ACETYL-COA ACETYLTRANSFERASE"/>
    <property type="match status" value="1"/>
</dbReference>
<comment type="similarity">
    <text evidence="1 5">Belongs to the thiolase-like superfamily. Thiolase family.</text>
</comment>
<dbReference type="PIRSF" id="PIRSF000429">
    <property type="entry name" value="Ac-CoA_Ac_transf"/>
    <property type="match status" value="1"/>
</dbReference>